<reference evidence="3" key="1">
    <citation type="submission" date="2015-01" db="EMBL/GenBank/DDBJ databases">
        <authorList>
            <person name="Aksoy S."/>
            <person name="Warren W."/>
            <person name="Wilson R.K."/>
        </authorList>
    </citation>
    <scope>NUCLEOTIDE SEQUENCE [LARGE SCALE GENOMIC DNA]</scope>
    <source>
        <strain evidence="3">IAEA</strain>
    </source>
</reference>
<sequence>MSNNYGNYNDRVDKNTNAHDDDDDDDDDHDDDDHDDDDRVDYDDDENEVDSDVIVVAAVVIAFDEHSNSKTIQVRAQVRTKKARQSKAVSNKKENCICPLLIVSQSLTADCIIGRRMLIMV</sequence>
<dbReference type="EMBL" id="JXJN01018336">
    <property type="status" value="NOT_ANNOTATED_CDS"/>
    <property type="molecule type" value="Genomic_DNA"/>
</dbReference>
<accession>A0A1B0BQ15</accession>
<evidence type="ECO:0000256" key="1">
    <source>
        <dbReference type="SAM" id="MobiDB-lite"/>
    </source>
</evidence>
<feature type="compositionally biased region" description="Basic and acidic residues" evidence="1">
    <location>
        <begin position="10"/>
        <end position="19"/>
    </location>
</feature>
<feature type="region of interest" description="Disordered" evidence="1">
    <location>
        <begin position="1"/>
        <end position="50"/>
    </location>
</feature>
<evidence type="ECO:0000313" key="2">
    <source>
        <dbReference type="EnsemblMetazoa" id="GPPI036986-PA"/>
    </source>
</evidence>
<keyword evidence="3" id="KW-1185">Reference proteome</keyword>
<dbReference type="VEuPathDB" id="VectorBase:GPPI036986"/>
<proteinExistence type="predicted"/>
<name>A0A1B0BQ15_9MUSC</name>
<dbReference type="Proteomes" id="UP000092460">
    <property type="component" value="Unassembled WGS sequence"/>
</dbReference>
<organism evidence="2 3">
    <name type="scientific">Glossina palpalis gambiensis</name>
    <dbReference type="NCBI Taxonomy" id="67801"/>
    <lineage>
        <taxon>Eukaryota</taxon>
        <taxon>Metazoa</taxon>
        <taxon>Ecdysozoa</taxon>
        <taxon>Arthropoda</taxon>
        <taxon>Hexapoda</taxon>
        <taxon>Insecta</taxon>
        <taxon>Pterygota</taxon>
        <taxon>Neoptera</taxon>
        <taxon>Endopterygota</taxon>
        <taxon>Diptera</taxon>
        <taxon>Brachycera</taxon>
        <taxon>Muscomorpha</taxon>
        <taxon>Hippoboscoidea</taxon>
        <taxon>Glossinidae</taxon>
        <taxon>Glossina</taxon>
    </lineage>
</organism>
<feature type="compositionally biased region" description="Acidic residues" evidence="1">
    <location>
        <begin position="20"/>
        <end position="50"/>
    </location>
</feature>
<reference evidence="2" key="2">
    <citation type="submission" date="2020-05" db="UniProtKB">
        <authorList>
            <consortium name="EnsemblMetazoa"/>
        </authorList>
    </citation>
    <scope>IDENTIFICATION</scope>
    <source>
        <strain evidence="2">IAEA</strain>
    </source>
</reference>
<dbReference type="AlphaFoldDB" id="A0A1B0BQ15"/>
<dbReference type="EnsemblMetazoa" id="GPPI036986-RA">
    <property type="protein sequence ID" value="GPPI036986-PA"/>
    <property type="gene ID" value="GPPI036986"/>
</dbReference>
<evidence type="ECO:0000313" key="3">
    <source>
        <dbReference type="Proteomes" id="UP000092460"/>
    </source>
</evidence>
<protein>
    <submittedName>
        <fullName evidence="2">Uncharacterized protein</fullName>
    </submittedName>
</protein>